<evidence type="ECO:0000256" key="5">
    <source>
        <dbReference type="ARBA" id="ARBA00013376"/>
    </source>
</evidence>
<sequence length="325" mass="35316">MEKIQIAVLGLGTVGSGVKNILQEKKELLKERIFQKTGLEREIEIKKILIRDINKVYDVDKELLTEDFEDILNDDDIKIVVELIGGNQPATDYMIKAMKANKNVITANKLVIAKSNGLLEKVAKENDVRFMYEASVAGTVPVIKVINDSLVGNSISKISGIVNGTTNYILSKMTNENKSFEEALKSAQDLGFAESDPSSDIDGDDSLYKIAILSKLAFSTEIDLEKISKQGIRHITKTDIENAKNSNKRIKFLAQAEKKEGKVVISVSPVEIDSKHPLANVEGAMNAVCISCDNAGEIMLQGAGAGSRPTASAVVSDIFSVASKL</sequence>
<dbReference type="Gene3D" id="3.40.50.720">
    <property type="entry name" value="NAD(P)-binding Rossmann-like Domain"/>
    <property type="match status" value="1"/>
</dbReference>
<dbReference type="Pfam" id="PF03447">
    <property type="entry name" value="NAD_binding_3"/>
    <property type="match status" value="1"/>
</dbReference>
<dbReference type="SUPFAM" id="SSF51735">
    <property type="entry name" value="NAD(P)-binding Rossmann-fold domains"/>
    <property type="match status" value="1"/>
</dbReference>
<evidence type="ECO:0000259" key="13">
    <source>
        <dbReference type="Pfam" id="PF03447"/>
    </source>
</evidence>
<proteinExistence type="inferred from homology"/>
<dbReference type="InterPro" id="IPR019811">
    <property type="entry name" value="HDH_CS"/>
</dbReference>
<evidence type="ECO:0000256" key="10">
    <source>
        <dbReference type="RuleBase" id="RU000579"/>
    </source>
</evidence>
<keyword evidence="10" id="KW-0521">NADP</keyword>
<keyword evidence="9 10" id="KW-0486">Methionine biosynthesis</keyword>
<evidence type="ECO:0000256" key="1">
    <source>
        <dbReference type="ARBA" id="ARBA00005056"/>
    </source>
</evidence>
<keyword evidence="7 10" id="KW-0791">Threonine biosynthesis</keyword>
<evidence type="ECO:0000256" key="9">
    <source>
        <dbReference type="ARBA" id="ARBA00023167"/>
    </source>
</evidence>
<dbReference type="Pfam" id="PF00742">
    <property type="entry name" value="Homoserine_dh"/>
    <property type="match status" value="1"/>
</dbReference>
<name>A0ABS4KIX4_9FIRM</name>
<dbReference type="PIRSF" id="PIRSF036497">
    <property type="entry name" value="HDH_short"/>
    <property type="match status" value="1"/>
</dbReference>
<dbReference type="NCBIfam" id="NF004976">
    <property type="entry name" value="PRK06349.1"/>
    <property type="match status" value="1"/>
</dbReference>
<comment type="similarity">
    <text evidence="3 11">Belongs to the homoserine dehydrogenase family.</text>
</comment>
<evidence type="ECO:0000256" key="3">
    <source>
        <dbReference type="ARBA" id="ARBA00006753"/>
    </source>
</evidence>
<comment type="pathway">
    <text evidence="1 10">Amino-acid biosynthesis; L-threonine biosynthesis; L-threonine from L-aspartate: step 3/5.</text>
</comment>
<evidence type="ECO:0000259" key="12">
    <source>
        <dbReference type="Pfam" id="PF00742"/>
    </source>
</evidence>
<dbReference type="InterPro" id="IPR005106">
    <property type="entry name" value="Asp/hSer_DH_NAD-bd"/>
</dbReference>
<dbReference type="Gene3D" id="3.30.360.10">
    <property type="entry name" value="Dihydrodipicolinate Reductase, domain 2"/>
    <property type="match status" value="1"/>
</dbReference>
<dbReference type="PROSITE" id="PS01042">
    <property type="entry name" value="HOMOSER_DHGENASE"/>
    <property type="match status" value="1"/>
</dbReference>
<accession>A0ABS4KIX4</accession>
<keyword evidence="6 10" id="KW-0028">Amino-acid biosynthesis</keyword>
<comment type="pathway">
    <text evidence="2 10">Amino-acid biosynthesis; L-methionine biosynthesis via de novo pathway; L-homoserine from L-aspartate: step 3/3.</text>
</comment>
<evidence type="ECO:0000256" key="11">
    <source>
        <dbReference type="RuleBase" id="RU004171"/>
    </source>
</evidence>
<keyword evidence="15" id="KW-1185">Reference proteome</keyword>
<evidence type="ECO:0000256" key="8">
    <source>
        <dbReference type="ARBA" id="ARBA00023002"/>
    </source>
</evidence>
<organism evidence="14 15">
    <name type="scientific">Acetoanaerobium pronyense</name>
    <dbReference type="NCBI Taxonomy" id="1482736"/>
    <lineage>
        <taxon>Bacteria</taxon>
        <taxon>Bacillati</taxon>
        <taxon>Bacillota</taxon>
        <taxon>Clostridia</taxon>
        <taxon>Peptostreptococcales</taxon>
        <taxon>Filifactoraceae</taxon>
        <taxon>Acetoanaerobium</taxon>
    </lineage>
</organism>
<dbReference type="InterPro" id="IPR036291">
    <property type="entry name" value="NAD(P)-bd_dom_sf"/>
</dbReference>
<feature type="domain" description="Homoserine dehydrogenase catalytic" evidence="12">
    <location>
        <begin position="141"/>
        <end position="318"/>
    </location>
</feature>
<keyword evidence="8 10" id="KW-0560">Oxidoreductase</keyword>
<gene>
    <name evidence="14" type="ORF">J2Z35_001527</name>
</gene>
<dbReference type="InterPro" id="IPR022697">
    <property type="entry name" value="HDH_short"/>
</dbReference>
<dbReference type="GO" id="GO:0004412">
    <property type="term" value="F:homoserine dehydrogenase activity"/>
    <property type="evidence" value="ECO:0007669"/>
    <property type="project" value="UniProtKB-EC"/>
</dbReference>
<dbReference type="EMBL" id="JAGGLI010000014">
    <property type="protein sequence ID" value="MBP2027730.1"/>
    <property type="molecule type" value="Genomic_DNA"/>
</dbReference>
<evidence type="ECO:0000256" key="4">
    <source>
        <dbReference type="ARBA" id="ARBA00013213"/>
    </source>
</evidence>
<dbReference type="InterPro" id="IPR001342">
    <property type="entry name" value="HDH_cat"/>
</dbReference>
<dbReference type="Proteomes" id="UP001314903">
    <property type="component" value="Unassembled WGS sequence"/>
</dbReference>
<comment type="caution">
    <text evidence="14">The sequence shown here is derived from an EMBL/GenBank/DDBJ whole genome shotgun (WGS) entry which is preliminary data.</text>
</comment>
<comment type="catalytic activity">
    <reaction evidence="10">
        <text>L-homoserine + NADP(+) = L-aspartate 4-semialdehyde + NADPH + H(+)</text>
        <dbReference type="Rhea" id="RHEA:15761"/>
        <dbReference type="ChEBI" id="CHEBI:15378"/>
        <dbReference type="ChEBI" id="CHEBI:57476"/>
        <dbReference type="ChEBI" id="CHEBI:57783"/>
        <dbReference type="ChEBI" id="CHEBI:58349"/>
        <dbReference type="ChEBI" id="CHEBI:537519"/>
        <dbReference type="EC" id="1.1.1.3"/>
    </reaction>
</comment>
<dbReference type="PANTHER" id="PTHR43331">
    <property type="entry name" value="HOMOSERINE DEHYDROGENASE"/>
    <property type="match status" value="1"/>
</dbReference>
<dbReference type="SUPFAM" id="SSF55347">
    <property type="entry name" value="Glyceraldehyde-3-phosphate dehydrogenase-like, C-terminal domain"/>
    <property type="match status" value="1"/>
</dbReference>
<evidence type="ECO:0000313" key="14">
    <source>
        <dbReference type="EMBL" id="MBP2027730.1"/>
    </source>
</evidence>
<dbReference type="RefSeq" id="WP_209660790.1">
    <property type="nucleotide sequence ID" value="NZ_JAGGLI010000014.1"/>
</dbReference>
<evidence type="ECO:0000313" key="15">
    <source>
        <dbReference type="Proteomes" id="UP001314903"/>
    </source>
</evidence>
<protein>
    <recommendedName>
        <fullName evidence="5 10">Homoserine dehydrogenase</fullName>
        <ecNumber evidence="4 10">1.1.1.3</ecNumber>
    </recommendedName>
</protein>
<dbReference type="EC" id="1.1.1.3" evidence="4 10"/>
<reference evidence="14 15" key="1">
    <citation type="submission" date="2021-03" db="EMBL/GenBank/DDBJ databases">
        <title>Genomic Encyclopedia of Type Strains, Phase IV (KMG-IV): sequencing the most valuable type-strain genomes for metagenomic binning, comparative biology and taxonomic classification.</title>
        <authorList>
            <person name="Goeker M."/>
        </authorList>
    </citation>
    <scope>NUCLEOTIDE SEQUENCE [LARGE SCALE GENOMIC DNA]</scope>
    <source>
        <strain evidence="14 15">DSM 27512</strain>
    </source>
</reference>
<dbReference type="PANTHER" id="PTHR43331:SF1">
    <property type="entry name" value="HOMOSERINE DEHYDROGENASE"/>
    <property type="match status" value="1"/>
</dbReference>
<evidence type="ECO:0000256" key="2">
    <source>
        <dbReference type="ARBA" id="ARBA00005062"/>
    </source>
</evidence>
<feature type="domain" description="Aspartate/homoserine dehydrogenase NAD-binding" evidence="13">
    <location>
        <begin position="10"/>
        <end position="133"/>
    </location>
</feature>
<evidence type="ECO:0000256" key="7">
    <source>
        <dbReference type="ARBA" id="ARBA00022697"/>
    </source>
</evidence>
<evidence type="ECO:0000256" key="6">
    <source>
        <dbReference type="ARBA" id="ARBA00022605"/>
    </source>
</evidence>